<dbReference type="EMBL" id="CP086239">
    <property type="protein sequence ID" value="WAG62416.1"/>
    <property type="molecule type" value="Genomic_DNA"/>
</dbReference>
<gene>
    <name evidence="2" type="ORF">LL038_09320</name>
</gene>
<evidence type="ECO:0000313" key="3">
    <source>
        <dbReference type="Proteomes" id="UP001164733"/>
    </source>
</evidence>
<protein>
    <submittedName>
        <fullName evidence="2">Uncharacterized protein</fullName>
    </submittedName>
</protein>
<dbReference type="RefSeq" id="WP_216123449.1">
    <property type="nucleotide sequence ID" value="NZ_CP086239.1"/>
</dbReference>
<feature type="transmembrane region" description="Helical" evidence="1">
    <location>
        <begin position="75"/>
        <end position="94"/>
    </location>
</feature>
<proteinExistence type="predicted"/>
<sequence length="130" mass="15019">MKVKRPGLVTFIVDLNFLNVFLLIVSFFPKPKFTEQFGFFFNPTPSFSEGIINILMIISLLTISYGLLKLKKWGYLLMIAYNLFFLILSMLFMLKQLGQSYNMPGFITSILGLMITFPSKRYFIKEKGSS</sequence>
<name>A0AA47ELI9_9CLOT</name>
<keyword evidence="1" id="KW-0812">Transmembrane</keyword>
<evidence type="ECO:0000256" key="1">
    <source>
        <dbReference type="SAM" id="Phobius"/>
    </source>
</evidence>
<feature type="transmembrane region" description="Helical" evidence="1">
    <location>
        <begin position="50"/>
        <end position="68"/>
    </location>
</feature>
<keyword evidence="1" id="KW-1133">Transmembrane helix</keyword>
<accession>A0AA47ELI9</accession>
<feature type="transmembrane region" description="Helical" evidence="1">
    <location>
        <begin position="7"/>
        <end position="30"/>
    </location>
</feature>
<reference evidence="2" key="1">
    <citation type="submission" date="2021-11" db="EMBL/GenBank/DDBJ databases">
        <title>Clostridia strains as spoilage organisms.</title>
        <authorList>
            <person name="Wambui J."/>
            <person name="Stevens M.J.A."/>
            <person name="Stephan R."/>
        </authorList>
    </citation>
    <scope>NUCLEOTIDE SEQUENCE</scope>
    <source>
        <strain evidence="2">CF009</strain>
    </source>
</reference>
<evidence type="ECO:0000313" key="2">
    <source>
        <dbReference type="EMBL" id="WAG62416.1"/>
    </source>
</evidence>
<keyword evidence="1" id="KW-0472">Membrane</keyword>
<feature type="transmembrane region" description="Helical" evidence="1">
    <location>
        <begin position="100"/>
        <end position="117"/>
    </location>
</feature>
<dbReference type="AlphaFoldDB" id="A0AA47ELI9"/>
<dbReference type="Proteomes" id="UP001164733">
    <property type="component" value="Chromosome"/>
</dbReference>
<organism evidence="2 3">
    <name type="scientific">Clostridium estertheticum</name>
    <dbReference type="NCBI Taxonomy" id="238834"/>
    <lineage>
        <taxon>Bacteria</taxon>
        <taxon>Bacillati</taxon>
        <taxon>Bacillota</taxon>
        <taxon>Clostridia</taxon>
        <taxon>Eubacteriales</taxon>
        <taxon>Clostridiaceae</taxon>
        <taxon>Clostridium</taxon>
    </lineage>
</organism>